<accession>A0A165C4U0</accession>
<protein>
    <submittedName>
        <fullName evidence="2">Uncharacterized protein</fullName>
    </submittedName>
</protein>
<dbReference type="InParanoid" id="A0A165C4U0"/>
<dbReference type="EMBL" id="KV424204">
    <property type="protein sequence ID" value="KZT50239.1"/>
    <property type="molecule type" value="Genomic_DNA"/>
</dbReference>
<keyword evidence="1" id="KW-0812">Transmembrane</keyword>
<proteinExistence type="predicted"/>
<keyword evidence="3" id="KW-1185">Reference proteome</keyword>
<evidence type="ECO:0000256" key="1">
    <source>
        <dbReference type="SAM" id="Phobius"/>
    </source>
</evidence>
<keyword evidence="1" id="KW-1133">Transmembrane helix</keyword>
<organism evidence="2 3">
    <name type="scientific">Calocera cornea HHB12733</name>
    <dbReference type="NCBI Taxonomy" id="1353952"/>
    <lineage>
        <taxon>Eukaryota</taxon>
        <taxon>Fungi</taxon>
        <taxon>Dikarya</taxon>
        <taxon>Basidiomycota</taxon>
        <taxon>Agaricomycotina</taxon>
        <taxon>Dacrymycetes</taxon>
        <taxon>Dacrymycetales</taxon>
        <taxon>Dacrymycetaceae</taxon>
        <taxon>Calocera</taxon>
    </lineage>
</organism>
<evidence type="ECO:0000313" key="3">
    <source>
        <dbReference type="Proteomes" id="UP000076842"/>
    </source>
</evidence>
<gene>
    <name evidence="2" type="ORF">CALCODRAFT_201288</name>
</gene>
<keyword evidence="1" id="KW-0472">Membrane</keyword>
<feature type="transmembrane region" description="Helical" evidence="1">
    <location>
        <begin position="87"/>
        <end position="107"/>
    </location>
</feature>
<reference evidence="2 3" key="1">
    <citation type="journal article" date="2016" name="Mol. Biol. Evol.">
        <title>Comparative Genomics of Early-Diverging Mushroom-Forming Fungi Provides Insights into the Origins of Lignocellulose Decay Capabilities.</title>
        <authorList>
            <person name="Nagy L.G."/>
            <person name="Riley R."/>
            <person name="Tritt A."/>
            <person name="Adam C."/>
            <person name="Daum C."/>
            <person name="Floudas D."/>
            <person name="Sun H."/>
            <person name="Yadav J.S."/>
            <person name="Pangilinan J."/>
            <person name="Larsson K.H."/>
            <person name="Matsuura K."/>
            <person name="Barry K."/>
            <person name="Labutti K."/>
            <person name="Kuo R."/>
            <person name="Ohm R.A."/>
            <person name="Bhattacharya S.S."/>
            <person name="Shirouzu T."/>
            <person name="Yoshinaga Y."/>
            <person name="Martin F.M."/>
            <person name="Grigoriev I.V."/>
            <person name="Hibbett D.S."/>
        </authorList>
    </citation>
    <scope>NUCLEOTIDE SEQUENCE [LARGE SCALE GENOMIC DNA]</scope>
    <source>
        <strain evidence="2 3">HHB12733</strain>
    </source>
</reference>
<name>A0A165C4U0_9BASI</name>
<sequence>MSSSRTYNGTGVACVPRQILPSEHPQQRANMPLTAYTKLDAIIATTFCFGTSLALVTNPGLTLDSPIARVITVLTGYPVPDMSSISHANAVGAYGFFVAGMNYALALWSADEQAMRNAALTRIAVAVYGVGLVVMTDLGGSSILMMSVMDLMVGSILHTVLRRTRTDLPKTRRD</sequence>
<dbReference type="Proteomes" id="UP000076842">
    <property type="component" value="Unassembled WGS sequence"/>
</dbReference>
<evidence type="ECO:0000313" key="2">
    <source>
        <dbReference type="EMBL" id="KZT50239.1"/>
    </source>
</evidence>
<dbReference type="AlphaFoldDB" id="A0A165C4U0"/>
<feature type="transmembrane region" description="Helical" evidence="1">
    <location>
        <begin position="119"/>
        <end position="136"/>
    </location>
</feature>